<protein>
    <recommendedName>
        <fullName evidence="1">Hydrazine synthase alpha subunit middle domain-containing protein</fullName>
    </recommendedName>
</protein>
<dbReference type="OrthoDB" id="108903at2"/>
<dbReference type="KEGG" id="ttf:THTE_3293"/>
<dbReference type="InterPro" id="IPR011042">
    <property type="entry name" value="6-blade_b-propeller_TolB-like"/>
</dbReference>
<evidence type="ECO:0000313" key="2">
    <source>
        <dbReference type="EMBL" id="ASV75895.1"/>
    </source>
</evidence>
<dbReference type="SUPFAM" id="SSF82171">
    <property type="entry name" value="DPP6 N-terminal domain-like"/>
    <property type="match status" value="1"/>
</dbReference>
<dbReference type="Gene3D" id="2.120.10.30">
    <property type="entry name" value="TolB, C-terminal domain"/>
    <property type="match status" value="1"/>
</dbReference>
<sequence length="1034" mass="113715">MLARAHFRVSSWSTSNSGWVVLPHLLLLFGATTASLSPVQAATVESPPTGLQVLKVCDQMGHSIPCSSATAFGFFVFAKDGQTQLAVMPSCGEFVGVLGPHEGLIIHLGWTAPVAASVAIENLGQASLEISAQAESVQERTSLASGNQREWKLTVTDDSVPIREKTLSVKNLSATASAVWKGRIRYEAGSSPTELLSLTPGDPQVTPPPVLPPLAPAIAAAMIEWDWRLQDELDHPQVSSSKYTAALNKIFDRGQYVIENYSQQGLRDAEWFQLVARWNELRERWHSLQTELGKADKSGDAAQETVHALWLEARRVKRQLSLRDPALRDRKIAFVKHVPSLFSHQLTQYTGNCARPGGGVNLLDFPGQSMACTDLTAGRLPQGSFEFCDVSPDGTRVLFSFCAAERAPVNREQALDRFFHLYEIALPHGTIRQLTSDPYDDFGAKYLPDGQIVFVSTRRGGFHRCGQGPCPVHTLALCDSDGRNVRVISFHETHEWDPVPLFDGRILYTRWDYVDRNAVFYQQLWTVRSNGEFVQAYYGNNTLNPVGIWEARPIPGTNAIIATAAAHHAMTAGSIIRIDIRHGQDGSRAITRLTPDALFPESEAPVPNRSGGRWFNPAGVDSVSALPSEQKRFPGHCYRTPYPLSETTFLAAYSYDGLIGEPDANQVNMFGLYWMDVFGNKELLYRDLNISSLWPVAFRPCPNAGEKQGQVASKAITAQPISTPTRPASFDVPLGKNLVSANSHTPEGGSLAEESGDEGIIFLANVYAAWPQLPRERITRLRIVQVLPKSTWHKNQPTLGVPNISPGKQVLGTVPVEADGSALFRVPARKPLSFQALDEHGRAVQIMRSITYVQPGEITSCVGCHEPRHLAPPAKAFPLALRRPPSQITPGPSGSRPFSYPLLVQPVLDRHCVACHNSTKAEGGIVLTGEPAGRYSASYNALARYVPYSDWAGKPGDFRVVNCEPTTKPDFFGARASRLTQLLLQGHHGVELSQEDWERLYTWMDCNVLFYGTFNLADQQRQQRGEAIAGPDLE</sequence>
<name>A0A286RIU6_9BACT</name>
<dbReference type="InterPro" id="IPR040698">
    <property type="entry name" value="HZS_alpha_mid"/>
</dbReference>
<dbReference type="EMBL" id="CP018477">
    <property type="protein sequence ID" value="ASV75895.1"/>
    <property type="molecule type" value="Genomic_DNA"/>
</dbReference>
<keyword evidence="3" id="KW-1185">Reference proteome</keyword>
<organism evidence="2 3">
    <name type="scientific">Thermogutta terrifontis</name>
    <dbReference type="NCBI Taxonomy" id="1331910"/>
    <lineage>
        <taxon>Bacteria</taxon>
        <taxon>Pseudomonadati</taxon>
        <taxon>Planctomycetota</taxon>
        <taxon>Planctomycetia</taxon>
        <taxon>Pirellulales</taxon>
        <taxon>Thermoguttaceae</taxon>
        <taxon>Thermogutta</taxon>
    </lineage>
</organism>
<dbReference type="Proteomes" id="UP000215086">
    <property type="component" value="Chromosome"/>
</dbReference>
<dbReference type="InterPro" id="IPR036280">
    <property type="entry name" value="Multihaem_cyt_sf"/>
</dbReference>
<dbReference type="Pfam" id="PF18582">
    <property type="entry name" value="HZS_alpha"/>
    <property type="match status" value="1"/>
</dbReference>
<evidence type="ECO:0000259" key="1">
    <source>
        <dbReference type="Pfam" id="PF18582"/>
    </source>
</evidence>
<gene>
    <name evidence="2" type="ORF">THTE_3293</name>
</gene>
<dbReference type="AlphaFoldDB" id="A0A286RIU6"/>
<proteinExistence type="predicted"/>
<dbReference type="SUPFAM" id="SSF48695">
    <property type="entry name" value="Multiheme cytochromes"/>
    <property type="match status" value="1"/>
</dbReference>
<reference evidence="2 3" key="1">
    <citation type="journal article" name="Front. Microbiol.">
        <title>Sugar Metabolism of the First Thermophilic Planctomycete Thermogutta terrifontis: Comparative Genomic and Transcriptomic Approaches.</title>
        <authorList>
            <person name="Elcheninov A.G."/>
            <person name="Menzel P."/>
            <person name="Gudbergsdottir S.R."/>
            <person name="Slesarev A.I."/>
            <person name="Kadnikov V.V."/>
            <person name="Krogh A."/>
            <person name="Bonch-Osmolovskaya E.A."/>
            <person name="Peng X."/>
            <person name="Kublanov I.V."/>
        </authorList>
    </citation>
    <scope>NUCLEOTIDE SEQUENCE [LARGE SCALE GENOMIC DNA]</scope>
    <source>
        <strain evidence="2 3">R1</strain>
    </source>
</reference>
<feature type="domain" description="Hydrazine synthase alpha subunit middle" evidence="1">
    <location>
        <begin position="805"/>
        <end position="866"/>
    </location>
</feature>
<dbReference type="RefSeq" id="WP_095415814.1">
    <property type="nucleotide sequence ID" value="NZ_CP018477.1"/>
</dbReference>
<accession>A0A286RIU6</accession>
<evidence type="ECO:0000313" key="3">
    <source>
        <dbReference type="Proteomes" id="UP000215086"/>
    </source>
</evidence>